<feature type="compositionally biased region" description="Basic and acidic residues" evidence="1">
    <location>
        <begin position="127"/>
        <end position="151"/>
    </location>
</feature>
<protein>
    <submittedName>
        <fullName evidence="2">Uncharacterized protein</fullName>
    </submittedName>
</protein>
<comment type="caution">
    <text evidence="2">The sequence shown here is derived from an EMBL/GenBank/DDBJ whole genome shotgun (WGS) entry which is preliminary data.</text>
</comment>
<dbReference type="EMBL" id="JBBPBN010000003">
    <property type="protein sequence ID" value="KAK9043526.1"/>
    <property type="molecule type" value="Genomic_DNA"/>
</dbReference>
<organism evidence="2 3">
    <name type="scientific">Hibiscus sabdariffa</name>
    <name type="common">roselle</name>
    <dbReference type="NCBI Taxonomy" id="183260"/>
    <lineage>
        <taxon>Eukaryota</taxon>
        <taxon>Viridiplantae</taxon>
        <taxon>Streptophyta</taxon>
        <taxon>Embryophyta</taxon>
        <taxon>Tracheophyta</taxon>
        <taxon>Spermatophyta</taxon>
        <taxon>Magnoliopsida</taxon>
        <taxon>eudicotyledons</taxon>
        <taxon>Gunneridae</taxon>
        <taxon>Pentapetalae</taxon>
        <taxon>rosids</taxon>
        <taxon>malvids</taxon>
        <taxon>Malvales</taxon>
        <taxon>Malvaceae</taxon>
        <taxon>Malvoideae</taxon>
        <taxon>Hibiscus</taxon>
    </lineage>
</organism>
<feature type="region of interest" description="Disordered" evidence="1">
    <location>
        <begin position="1"/>
        <end position="21"/>
    </location>
</feature>
<evidence type="ECO:0000313" key="2">
    <source>
        <dbReference type="EMBL" id="KAK9043526.1"/>
    </source>
</evidence>
<sequence>MPFQAHVASSKVGKQGNNTQRENMKLCMRNQLNCYKRIKGIQCKVPSNVHSTVSSSLAIHMVCGHAGAVGATSYQLGPDYFVHGCQNNAHSSSDDIPYPSSKGLDERQGDTTPWLRGGNHQTKREKKLKENERKKKETKPIKVRQEEGRER</sequence>
<feature type="region of interest" description="Disordered" evidence="1">
    <location>
        <begin position="86"/>
        <end position="151"/>
    </location>
</feature>
<gene>
    <name evidence="2" type="ORF">V6N11_071863</name>
</gene>
<keyword evidence="3" id="KW-1185">Reference proteome</keyword>
<accession>A0ABR2U1B6</accession>
<dbReference type="Proteomes" id="UP001396334">
    <property type="component" value="Unassembled WGS sequence"/>
</dbReference>
<evidence type="ECO:0000313" key="3">
    <source>
        <dbReference type="Proteomes" id="UP001396334"/>
    </source>
</evidence>
<evidence type="ECO:0000256" key="1">
    <source>
        <dbReference type="SAM" id="MobiDB-lite"/>
    </source>
</evidence>
<proteinExistence type="predicted"/>
<name>A0ABR2U1B6_9ROSI</name>
<reference evidence="2 3" key="1">
    <citation type="journal article" date="2024" name="G3 (Bethesda)">
        <title>Genome assembly of Hibiscus sabdariffa L. provides insights into metabolisms of medicinal natural products.</title>
        <authorList>
            <person name="Kim T."/>
        </authorList>
    </citation>
    <scope>NUCLEOTIDE SEQUENCE [LARGE SCALE GENOMIC DNA]</scope>
    <source>
        <strain evidence="2">TK-2024</strain>
        <tissue evidence="2">Old leaves</tissue>
    </source>
</reference>